<evidence type="ECO:0000313" key="4">
    <source>
        <dbReference type="EMBL" id="CDH49243.1"/>
    </source>
</evidence>
<comment type="caution">
    <text evidence="4">The sequence shown here is derived from an EMBL/GenBank/DDBJ whole genome shotgun (WGS) entry which is preliminary data.</text>
</comment>
<keyword evidence="1" id="KW-0863">Zinc-finger</keyword>
<evidence type="ECO:0000259" key="3">
    <source>
        <dbReference type="PROSITE" id="PS50158"/>
    </source>
</evidence>
<feature type="region of interest" description="Disordered" evidence="2">
    <location>
        <begin position="316"/>
        <end position="350"/>
    </location>
</feature>
<dbReference type="InterPro" id="IPR001878">
    <property type="entry name" value="Znf_CCHC"/>
</dbReference>
<name>A0A068RGD3_9FUNG</name>
<evidence type="ECO:0000313" key="5">
    <source>
        <dbReference type="Proteomes" id="UP000027586"/>
    </source>
</evidence>
<feature type="compositionally biased region" description="Polar residues" evidence="2">
    <location>
        <begin position="277"/>
        <end position="300"/>
    </location>
</feature>
<dbReference type="GO" id="GO:0008270">
    <property type="term" value="F:zinc ion binding"/>
    <property type="evidence" value="ECO:0007669"/>
    <property type="project" value="UniProtKB-KW"/>
</dbReference>
<feature type="region of interest" description="Disordered" evidence="2">
    <location>
        <begin position="1"/>
        <end position="22"/>
    </location>
</feature>
<protein>
    <recommendedName>
        <fullName evidence="3">CCHC-type domain-containing protein</fullName>
    </recommendedName>
</protein>
<reference evidence="4" key="1">
    <citation type="submission" date="2013-08" db="EMBL/GenBank/DDBJ databases">
        <title>Gene expansion shapes genome architecture in the human pathogen Lichtheimia corymbifera: an evolutionary genomics analysis in the ancient terrestrial Mucorales (Mucoromycotina).</title>
        <authorList>
            <person name="Schwartze V.U."/>
            <person name="Winter S."/>
            <person name="Shelest E."/>
            <person name="Marcet-Houben M."/>
            <person name="Horn F."/>
            <person name="Wehner S."/>
            <person name="Hoffmann K."/>
            <person name="Riege K."/>
            <person name="Sammeth M."/>
            <person name="Nowrousian M."/>
            <person name="Valiante V."/>
            <person name="Linde J."/>
            <person name="Jacobsen I.D."/>
            <person name="Marz M."/>
            <person name="Brakhage A.A."/>
            <person name="Gabaldon T."/>
            <person name="Bocker S."/>
            <person name="Voigt K."/>
        </authorList>
    </citation>
    <scope>NUCLEOTIDE SEQUENCE [LARGE SCALE GENOMIC DNA]</scope>
    <source>
        <strain evidence="4">FSU 9682</strain>
    </source>
</reference>
<proteinExistence type="predicted"/>
<organism evidence="4 5">
    <name type="scientific">Lichtheimia corymbifera JMRC:FSU:9682</name>
    <dbReference type="NCBI Taxonomy" id="1263082"/>
    <lineage>
        <taxon>Eukaryota</taxon>
        <taxon>Fungi</taxon>
        <taxon>Fungi incertae sedis</taxon>
        <taxon>Mucoromycota</taxon>
        <taxon>Mucoromycotina</taxon>
        <taxon>Mucoromycetes</taxon>
        <taxon>Mucorales</taxon>
        <taxon>Lichtheimiaceae</taxon>
        <taxon>Lichtheimia</taxon>
    </lineage>
</organism>
<feature type="domain" description="CCHC-type" evidence="3">
    <location>
        <begin position="256"/>
        <end position="269"/>
    </location>
</feature>
<dbReference type="Proteomes" id="UP000027586">
    <property type="component" value="Unassembled WGS sequence"/>
</dbReference>
<dbReference type="OrthoDB" id="2286115at2759"/>
<dbReference type="PROSITE" id="PS50158">
    <property type="entry name" value="ZF_CCHC"/>
    <property type="match status" value="1"/>
</dbReference>
<dbReference type="InterPro" id="IPR036875">
    <property type="entry name" value="Znf_CCHC_sf"/>
</dbReference>
<evidence type="ECO:0000256" key="1">
    <source>
        <dbReference type="PROSITE-ProRule" id="PRU00047"/>
    </source>
</evidence>
<dbReference type="SMART" id="SM00343">
    <property type="entry name" value="ZnF_C2HC"/>
    <property type="match status" value="1"/>
</dbReference>
<keyword evidence="5" id="KW-1185">Reference proteome</keyword>
<evidence type="ECO:0000256" key="2">
    <source>
        <dbReference type="SAM" id="MobiDB-lite"/>
    </source>
</evidence>
<dbReference type="EMBL" id="CBTN010000003">
    <property type="protein sequence ID" value="CDH49243.1"/>
    <property type="molecule type" value="Genomic_DNA"/>
</dbReference>
<accession>A0A068RGD3</accession>
<sequence>MNNMSSQNFTKSPDKETGLQYRPQRISYAKATRSPSLIRECLKQPKDRKYGIHSNVWKVGGSPASCPSLFFDFTSRPEHRSEILRFINTSFPGNCGVRLHSDHSRRIVELFIADDNVYVEAQFRGIRFPDDQRILPSKPISPDARLVHLQLSDLPFTTKDKLSHGLQNALSDYGNVLDYGILRDHDSHLLMGKGYATLELNAKSGIVPLRHTVPWPNTDDQFHVTWAEMPLQYLLCHRAGHPSSSCSNRVTRSRVCWSCGQTGHRAAKCFNRKSKPDSSNATTSHVPQSPSTQSANSQTSDISMLKLDLSPIESHNDNIINEYTPDDFDDNMPLPTPQSTSSLLRYIHDT</sequence>
<dbReference type="Gene3D" id="4.10.60.10">
    <property type="entry name" value="Zinc finger, CCHC-type"/>
    <property type="match status" value="1"/>
</dbReference>
<keyword evidence="1" id="KW-0862">Zinc</keyword>
<dbReference type="SUPFAM" id="SSF57756">
    <property type="entry name" value="Retrovirus zinc finger-like domains"/>
    <property type="match status" value="1"/>
</dbReference>
<keyword evidence="1" id="KW-0479">Metal-binding</keyword>
<feature type="region of interest" description="Disordered" evidence="2">
    <location>
        <begin position="271"/>
        <end position="300"/>
    </location>
</feature>
<gene>
    <name evidence="4" type="ORF">LCOR_00994.1</name>
</gene>
<dbReference type="Pfam" id="PF00098">
    <property type="entry name" value="zf-CCHC"/>
    <property type="match status" value="1"/>
</dbReference>
<dbReference type="VEuPathDB" id="FungiDB:LCOR_00994.1"/>
<feature type="compositionally biased region" description="Polar residues" evidence="2">
    <location>
        <begin position="1"/>
        <end position="11"/>
    </location>
</feature>
<dbReference type="GO" id="GO:0003676">
    <property type="term" value="F:nucleic acid binding"/>
    <property type="evidence" value="ECO:0007669"/>
    <property type="project" value="InterPro"/>
</dbReference>
<dbReference type="AlphaFoldDB" id="A0A068RGD3"/>
<dbReference type="STRING" id="1263082.A0A068RGD3"/>